<dbReference type="EMBL" id="CM007652">
    <property type="protein sequence ID" value="ONI24325.1"/>
    <property type="molecule type" value="Genomic_DNA"/>
</dbReference>
<organism evidence="1 2">
    <name type="scientific">Prunus persica</name>
    <name type="common">Peach</name>
    <name type="synonym">Amygdalus persica</name>
    <dbReference type="NCBI Taxonomy" id="3760"/>
    <lineage>
        <taxon>Eukaryota</taxon>
        <taxon>Viridiplantae</taxon>
        <taxon>Streptophyta</taxon>
        <taxon>Embryophyta</taxon>
        <taxon>Tracheophyta</taxon>
        <taxon>Spermatophyta</taxon>
        <taxon>Magnoliopsida</taxon>
        <taxon>eudicotyledons</taxon>
        <taxon>Gunneridae</taxon>
        <taxon>Pentapetalae</taxon>
        <taxon>rosids</taxon>
        <taxon>fabids</taxon>
        <taxon>Rosales</taxon>
        <taxon>Rosaceae</taxon>
        <taxon>Amygdaloideae</taxon>
        <taxon>Amygdaleae</taxon>
        <taxon>Prunus</taxon>
    </lineage>
</organism>
<dbReference type="Gramene" id="ONI24328">
    <property type="protein sequence ID" value="ONI24328"/>
    <property type="gene ID" value="PRUPE_2G234500"/>
</dbReference>
<gene>
    <name evidence="1" type="ORF">PRUPE_2G234500</name>
</gene>
<reference evidence="1 2" key="1">
    <citation type="journal article" date="2013" name="Nat. Genet.">
        <title>The high-quality draft genome of peach (Prunus persica) identifies unique patterns of genetic diversity, domestication and genome evolution.</title>
        <authorList>
            <consortium name="International Peach Genome Initiative"/>
            <person name="Verde I."/>
            <person name="Abbott A.G."/>
            <person name="Scalabrin S."/>
            <person name="Jung S."/>
            <person name="Shu S."/>
            <person name="Marroni F."/>
            <person name="Zhebentyayeva T."/>
            <person name="Dettori M.T."/>
            <person name="Grimwood J."/>
            <person name="Cattonaro F."/>
            <person name="Zuccolo A."/>
            <person name="Rossini L."/>
            <person name="Jenkins J."/>
            <person name="Vendramin E."/>
            <person name="Meisel L.A."/>
            <person name="Decroocq V."/>
            <person name="Sosinski B."/>
            <person name="Prochnik S."/>
            <person name="Mitros T."/>
            <person name="Policriti A."/>
            <person name="Cipriani G."/>
            <person name="Dondini L."/>
            <person name="Ficklin S."/>
            <person name="Goodstein D.M."/>
            <person name="Xuan P."/>
            <person name="Del Fabbro C."/>
            <person name="Aramini V."/>
            <person name="Copetti D."/>
            <person name="Gonzalez S."/>
            <person name="Horner D.S."/>
            <person name="Falchi R."/>
            <person name="Lucas S."/>
            <person name="Mica E."/>
            <person name="Maldonado J."/>
            <person name="Lazzari B."/>
            <person name="Bielenberg D."/>
            <person name="Pirona R."/>
            <person name="Miculan M."/>
            <person name="Barakat A."/>
            <person name="Testolin R."/>
            <person name="Stella A."/>
            <person name="Tartarini S."/>
            <person name="Tonutti P."/>
            <person name="Arus P."/>
            <person name="Orellana A."/>
            <person name="Wells C."/>
            <person name="Main D."/>
            <person name="Vizzotto G."/>
            <person name="Silva H."/>
            <person name="Salamini F."/>
            <person name="Schmutz J."/>
            <person name="Morgante M."/>
            <person name="Rokhsar D.S."/>
        </authorList>
    </citation>
    <scope>NUCLEOTIDE SEQUENCE [LARGE SCALE GENOMIC DNA]</scope>
    <source>
        <strain evidence="2">cv. Nemared</strain>
    </source>
</reference>
<dbReference type="Gramene" id="ONI24325">
    <property type="protein sequence ID" value="ONI24325"/>
    <property type="gene ID" value="PRUPE_2G234500"/>
</dbReference>
<reference evidence="1" key="2">
    <citation type="submission" date="2016-12" db="EMBL/GenBank/DDBJ databases">
        <title>WGS assembly of Prunus persica.</title>
        <authorList>
            <person name="Verde I."/>
            <person name="Jenkins J."/>
            <person name="Dondini L."/>
            <person name="Micali S."/>
            <person name="Pagliarani G."/>
            <person name="Vendramin E."/>
            <person name="Paris R."/>
            <person name="Aramini V."/>
            <person name="Gazza L."/>
            <person name="Rossini L."/>
            <person name="Bassi D."/>
            <person name="Troggio M."/>
            <person name="Shu S."/>
            <person name="Grimwood J.H."/>
            <person name="Tartarini S."/>
            <person name="Dettori M.T."/>
            <person name="Schmutz J."/>
        </authorList>
    </citation>
    <scope>NUCLEOTIDE SEQUENCE</scope>
</reference>
<dbReference type="Gramene" id="ONI24326">
    <property type="protein sequence ID" value="ONI24326"/>
    <property type="gene ID" value="PRUPE_2G234500"/>
</dbReference>
<dbReference type="AlphaFoldDB" id="A0A251QNR1"/>
<name>A0A251QNR1_PRUPE</name>
<dbReference type="Gramene" id="ONI24329">
    <property type="protein sequence ID" value="ONI24329"/>
    <property type="gene ID" value="PRUPE_2G234500"/>
</dbReference>
<protein>
    <submittedName>
        <fullName evidence="1">Uncharacterized protein</fullName>
    </submittedName>
</protein>
<evidence type="ECO:0000313" key="2">
    <source>
        <dbReference type="Proteomes" id="UP000006882"/>
    </source>
</evidence>
<dbReference type="EMBL" id="CM007652">
    <property type="protein sequence ID" value="ONI24328.1"/>
    <property type="molecule type" value="Genomic_DNA"/>
</dbReference>
<keyword evidence="2" id="KW-1185">Reference proteome</keyword>
<dbReference type="EMBL" id="CM007652">
    <property type="protein sequence ID" value="ONI24327.1"/>
    <property type="molecule type" value="Genomic_DNA"/>
</dbReference>
<sequence length="126" mass="14601">MTHIWQMFKPLHFQAFPSVVGWVGSYGGNGMSNIDHFIQDFEINLCLSLSSHVLQVRIDLFIQFDYIWNGMDISGLCCASCCIDSFWGSVHLVFWCPLMLMYPTALRVKISLMPKFSWFRLFKMGC</sequence>
<dbReference type="EMBL" id="CM007652">
    <property type="protein sequence ID" value="ONI24329.1"/>
    <property type="molecule type" value="Genomic_DNA"/>
</dbReference>
<dbReference type="Proteomes" id="UP000006882">
    <property type="component" value="Chromosome G2"/>
</dbReference>
<dbReference type="EMBL" id="CM007652">
    <property type="protein sequence ID" value="ONI24326.1"/>
    <property type="molecule type" value="Genomic_DNA"/>
</dbReference>
<accession>A0A251QNR1</accession>
<dbReference type="Gramene" id="ONI24327">
    <property type="protein sequence ID" value="ONI24327"/>
    <property type="gene ID" value="PRUPE_2G234500"/>
</dbReference>
<proteinExistence type="predicted"/>
<evidence type="ECO:0000313" key="1">
    <source>
        <dbReference type="EMBL" id="ONI24325.1"/>
    </source>
</evidence>